<proteinExistence type="predicted"/>
<reference evidence="2 3" key="1">
    <citation type="submission" date="2019-09" db="EMBL/GenBank/DDBJ databases">
        <title>Draft genome of the ectomycorrhizal ascomycete Sphaerosporella brunnea.</title>
        <authorList>
            <consortium name="DOE Joint Genome Institute"/>
            <person name="Benucci G.M."/>
            <person name="Marozzi G."/>
            <person name="Antonielli L."/>
            <person name="Sanchez S."/>
            <person name="Marco P."/>
            <person name="Wang X."/>
            <person name="Falini L.B."/>
            <person name="Barry K."/>
            <person name="Haridas S."/>
            <person name="Lipzen A."/>
            <person name="Labutti K."/>
            <person name="Grigoriev I.V."/>
            <person name="Murat C."/>
            <person name="Martin F."/>
            <person name="Albertini E."/>
            <person name="Donnini D."/>
            <person name="Bonito G."/>
        </authorList>
    </citation>
    <scope>NUCLEOTIDE SEQUENCE [LARGE SCALE GENOMIC DNA]</scope>
    <source>
        <strain evidence="2 3">Sb_GMNB300</strain>
    </source>
</reference>
<feature type="compositionally biased region" description="Basic and acidic residues" evidence="1">
    <location>
        <begin position="1"/>
        <end position="35"/>
    </location>
</feature>
<evidence type="ECO:0000313" key="3">
    <source>
        <dbReference type="Proteomes" id="UP000326924"/>
    </source>
</evidence>
<feature type="region of interest" description="Disordered" evidence="1">
    <location>
        <begin position="1"/>
        <end position="80"/>
    </location>
</feature>
<feature type="compositionally biased region" description="Polar residues" evidence="1">
    <location>
        <begin position="120"/>
        <end position="131"/>
    </location>
</feature>
<feature type="compositionally biased region" description="Basic and acidic residues" evidence="1">
    <location>
        <begin position="56"/>
        <end position="80"/>
    </location>
</feature>
<sequence>MRNGENDAYAKQKDTYTKRISRCDRPRKERLAEGQKRRRKLLSPPTELLLRSRKQLLPDKEPVFGKNSTDSKAKELKNTTRFPEEEAAFGANDRGLMDRSAVFEDTVDEGVNEGRMGSDAVNNGITAQHQQSRTDRQPPLSGDFSNDDSESNNYKMRLDSRAGNTTIDDGDSGFDEECVALCGGHTVDIRDAGQVGSSQSLDRRSHDTCGYLTKSSVDQVCLGSQMNHTATREPVGDSRIIGLSCLRMHPTT</sequence>
<evidence type="ECO:0000313" key="2">
    <source>
        <dbReference type="EMBL" id="KAA8897820.1"/>
    </source>
</evidence>
<evidence type="ECO:0000256" key="1">
    <source>
        <dbReference type="SAM" id="MobiDB-lite"/>
    </source>
</evidence>
<organism evidence="2 3">
    <name type="scientific">Sphaerosporella brunnea</name>
    <dbReference type="NCBI Taxonomy" id="1250544"/>
    <lineage>
        <taxon>Eukaryota</taxon>
        <taxon>Fungi</taxon>
        <taxon>Dikarya</taxon>
        <taxon>Ascomycota</taxon>
        <taxon>Pezizomycotina</taxon>
        <taxon>Pezizomycetes</taxon>
        <taxon>Pezizales</taxon>
        <taxon>Pyronemataceae</taxon>
        <taxon>Sphaerosporella</taxon>
    </lineage>
</organism>
<dbReference type="EMBL" id="VXIS01000191">
    <property type="protein sequence ID" value="KAA8897820.1"/>
    <property type="molecule type" value="Genomic_DNA"/>
</dbReference>
<accession>A0A5J5EMJ4</accession>
<dbReference type="Proteomes" id="UP000326924">
    <property type="component" value="Unassembled WGS sequence"/>
</dbReference>
<protein>
    <submittedName>
        <fullName evidence="2">Uncharacterized protein</fullName>
    </submittedName>
</protein>
<gene>
    <name evidence="2" type="ORF">FN846DRAFT_892929</name>
</gene>
<dbReference type="InParanoid" id="A0A5J5EMJ4"/>
<comment type="caution">
    <text evidence="2">The sequence shown here is derived from an EMBL/GenBank/DDBJ whole genome shotgun (WGS) entry which is preliminary data.</text>
</comment>
<keyword evidence="3" id="KW-1185">Reference proteome</keyword>
<dbReference type="AlphaFoldDB" id="A0A5J5EMJ4"/>
<name>A0A5J5EMJ4_9PEZI</name>
<feature type="region of interest" description="Disordered" evidence="1">
    <location>
        <begin position="111"/>
        <end position="170"/>
    </location>
</feature>